<dbReference type="SUPFAM" id="SSF49265">
    <property type="entry name" value="Fibronectin type III"/>
    <property type="match status" value="1"/>
</dbReference>
<dbReference type="InterPro" id="IPR036116">
    <property type="entry name" value="FN3_sf"/>
</dbReference>
<evidence type="ECO:0000313" key="2">
    <source>
        <dbReference type="Proteomes" id="UP001164705"/>
    </source>
</evidence>
<dbReference type="Gene3D" id="2.60.40.10">
    <property type="entry name" value="Immunoglobulins"/>
    <property type="match status" value="2"/>
</dbReference>
<dbReference type="InterPro" id="IPR013783">
    <property type="entry name" value="Ig-like_fold"/>
</dbReference>
<gene>
    <name evidence="1" type="ORF">N7U66_03255</name>
</gene>
<dbReference type="Proteomes" id="UP001164705">
    <property type="component" value="Chromosome"/>
</dbReference>
<dbReference type="RefSeq" id="WP_267677301.1">
    <property type="nucleotide sequence ID" value="NZ_CP113088.1"/>
</dbReference>
<name>A0A9E8SDR8_9FLAO</name>
<evidence type="ECO:0008006" key="3">
    <source>
        <dbReference type="Google" id="ProtNLM"/>
    </source>
</evidence>
<protein>
    <recommendedName>
        <fullName evidence="3">Fibronectin type-III domain-containing protein</fullName>
    </recommendedName>
</protein>
<organism evidence="1 2">
    <name type="scientific">Lacinutrix neustonica</name>
    <dbReference type="NCBI Taxonomy" id="2980107"/>
    <lineage>
        <taxon>Bacteria</taxon>
        <taxon>Pseudomonadati</taxon>
        <taxon>Bacteroidota</taxon>
        <taxon>Flavobacteriia</taxon>
        <taxon>Flavobacteriales</taxon>
        <taxon>Flavobacteriaceae</taxon>
        <taxon>Lacinutrix</taxon>
    </lineage>
</organism>
<sequence length="240" mass="27447">MKKLISVSLFTSLLFLIIGCDDVFEEDITNDLVTVSSPQNQSVINGNSVQFKWNALKGAENYRIQVVEENTQRNFLDSLVTGNSFTFNLNPGNYNWRIRAENFAYQTAYNFPTSFSVIFSNDLFTQTVFLNSPSQNFYTNRDTIILTWNNIQAADTYSLEVDKTVQGNTITDFQIGDLTNNSYTLNSTILMEDAIYTWKIKAVNENSETEFSSRQILLDTQVPNQPFLNTPILMELRIVQ</sequence>
<dbReference type="PROSITE" id="PS51257">
    <property type="entry name" value="PROKAR_LIPOPROTEIN"/>
    <property type="match status" value="1"/>
</dbReference>
<dbReference type="EMBL" id="CP113088">
    <property type="protein sequence ID" value="WAC02703.1"/>
    <property type="molecule type" value="Genomic_DNA"/>
</dbReference>
<proteinExistence type="predicted"/>
<dbReference type="AlphaFoldDB" id="A0A9E8SDR8"/>
<keyword evidence="2" id="KW-1185">Reference proteome</keyword>
<evidence type="ECO:0000313" key="1">
    <source>
        <dbReference type="EMBL" id="WAC02703.1"/>
    </source>
</evidence>
<dbReference type="KEGG" id="lnu:N7U66_03255"/>
<accession>A0A9E8SDR8</accession>
<reference evidence="1" key="1">
    <citation type="submission" date="2022-11" db="EMBL/GenBank/DDBJ databases">
        <title>Lacinutrix neustonica HL-RS19T sp. nov., isolated from the surface microlayer sample of brackish Lake Shihwa.</title>
        <authorList>
            <person name="Choi J.Y."/>
            <person name="Hwang C.Y."/>
        </authorList>
    </citation>
    <scope>NUCLEOTIDE SEQUENCE</scope>
    <source>
        <strain evidence="1">HL-RS19</strain>
    </source>
</reference>